<dbReference type="OrthoDB" id="1929311at2759"/>
<evidence type="ECO:0000256" key="1">
    <source>
        <dbReference type="SAM" id="MobiDB-lite"/>
    </source>
</evidence>
<organism evidence="2 3">
    <name type="scientific">Aquilegia coerulea</name>
    <name type="common">Rocky mountain columbine</name>
    <dbReference type="NCBI Taxonomy" id="218851"/>
    <lineage>
        <taxon>Eukaryota</taxon>
        <taxon>Viridiplantae</taxon>
        <taxon>Streptophyta</taxon>
        <taxon>Embryophyta</taxon>
        <taxon>Tracheophyta</taxon>
        <taxon>Spermatophyta</taxon>
        <taxon>Magnoliopsida</taxon>
        <taxon>Ranunculales</taxon>
        <taxon>Ranunculaceae</taxon>
        <taxon>Thalictroideae</taxon>
        <taxon>Aquilegia</taxon>
    </lineage>
</organism>
<sequence length="283" mass="31533">MGSGKNRERREERESGEVLGVKKTSTFKNPNNKIPLGIDRAKMKKTEKDTTTKITTVSSCLPASDQLIFFLDRFQSATGIKISSLELEPIKDTSVLELSQELDQDAEALNKHMKASFGKSWKESLYEGQPLDGKVDPGSPALLVISISALRSLELLRGLRPLTRECRAAKLFAKHMKVEDQVSMLKSRVNIASGTPSRIKKLIDIDALGLSRLSVIVMDMHTDAKGYSLFTLPQVSDEFWDLYKSHFHHRVVQGDLRICLYGPITCPSKRKSAVTKVSVTNEA</sequence>
<keyword evidence="3" id="KW-1185">Reference proteome</keyword>
<dbReference type="AlphaFoldDB" id="A0A2G5C377"/>
<dbReference type="GO" id="GO:0005634">
    <property type="term" value="C:nucleus"/>
    <property type="evidence" value="ECO:0007669"/>
    <property type="project" value="TreeGrafter"/>
</dbReference>
<feature type="compositionally biased region" description="Basic and acidic residues" evidence="1">
    <location>
        <begin position="1"/>
        <end position="16"/>
    </location>
</feature>
<dbReference type="PANTHER" id="PTHR24030">
    <property type="entry name" value="PROTEIN CMSS1"/>
    <property type="match status" value="1"/>
</dbReference>
<dbReference type="InterPro" id="IPR032704">
    <property type="entry name" value="Cms1"/>
</dbReference>
<gene>
    <name evidence="2" type="ORF">AQUCO_10800024v1</name>
</gene>
<protein>
    <recommendedName>
        <fullName evidence="4">Protein CMSS1</fullName>
    </recommendedName>
</protein>
<dbReference type="GO" id="GO:0030686">
    <property type="term" value="C:90S preribosome"/>
    <property type="evidence" value="ECO:0007669"/>
    <property type="project" value="TreeGrafter"/>
</dbReference>
<feature type="region of interest" description="Disordered" evidence="1">
    <location>
        <begin position="1"/>
        <end position="33"/>
    </location>
</feature>
<accession>A0A2G5C377</accession>
<dbReference type="FunCoup" id="A0A2G5C377">
    <property type="interactions" value="602"/>
</dbReference>
<reference evidence="2 3" key="1">
    <citation type="submission" date="2017-09" db="EMBL/GenBank/DDBJ databases">
        <title>WGS assembly of Aquilegia coerulea Goldsmith.</title>
        <authorList>
            <person name="Hodges S."/>
            <person name="Kramer E."/>
            <person name="Nordborg M."/>
            <person name="Tomkins J."/>
            <person name="Borevitz J."/>
            <person name="Derieg N."/>
            <person name="Yan J."/>
            <person name="Mihaltcheva S."/>
            <person name="Hayes R.D."/>
            <person name="Rokhsar D."/>
        </authorList>
    </citation>
    <scope>NUCLEOTIDE SEQUENCE [LARGE SCALE GENOMIC DNA]</scope>
    <source>
        <strain evidence="3">cv. Goldsmith</strain>
    </source>
</reference>
<name>A0A2G5C377_AQUCA</name>
<dbReference type="Proteomes" id="UP000230069">
    <property type="component" value="Unassembled WGS sequence"/>
</dbReference>
<dbReference type="Pfam" id="PF14617">
    <property type="entry name" value="CMS1"/>
    <property type="match status" value="1"/>
</dbReference>
<dbReference type="InParanoid" id="A0A2G5C377"/>
<dbReference type="PANTHER" id="PTHR24030:SF0">
    <property type="entry name" value="PROTEIN CMSS1"/>
    <property type="match status" value="1"/>
</dbReference>
<proteinExistence type="predicted"/>
<evidence type="ECO:0008006" key="4">
    <source>
        <dbReference type="Google" id="ProtNLM"/>
    </source>
</evidence>
<feature type="compositionally biased region" description="Polar residues" evidence="1">
    <location>
        <begin position="23"/>
        <end position="32"/>
    </location>
</feature>
<dbReference type="EMBL" id="KZ305124">
    <property type="protein sequence ID" value="PIA25742.1"/>
    <property type="molecule type" value="Genomic_DNA"/>
</dbReference>
<evidence type="ECO:0000313" key="2">
    <source>
        <dbReference type="EMBL" id="PIA25742.1"/>
    </source>
</evidence>
<dbReference type="STRING" id="218851.A0A2G5C377"/>
<evidence type="ECO:0000313" key="3">
    <source>
        <dbReference type="Proteomes" id="UP000230069"/>
    </source>
</evidence>